<feature type="transmembrane region" description="Helical" evidence="1">
    <location>
        <begin position="68"/>
        <end position="87"/>
    </location>
</feature>
<protein>
    <submittedName>
        <fullName evidence="2">DUF2537 domain-containing protein</fullName>
    </submittedName>
</protein>
<organism evidence="2 3">
    <name type="scientific">Lolliginicoccus lacisalsi</name>
    <dbReference type="NCBI Taxonomy" id="2742202"/>
    <lineage>
        <taxon>Bacteria</taxon>
        <taxon>Bacillati</taxon>
        <taxon>Actinomycetota</taxon>
        <taxon>Actinomycetes</taxon>
        <taxon>Mycobacteriales</taxon>
        <taxon>Hoyosellaceae</taxon>
        <taxon>Lolliginicoccus</taxon>
    </lineage>
</organism>
<keyword evidence="3" id="KW-1185">Reference proteome</keyword>
<name>A0A927JB14_9ACTN</name>
<proteinExistence type="predicted"/>
<sequence length="89" mass="8918">MTSPTPWGTGLAFAAFVAVTTGLLVGIIGWGLLAIHPLVALALNGLVAAGAAPALWERRHEPVQRWAALGLGAGTVVAWIALVGIALGG</sequence>
<keyword evidence="1" id="KW-1133">Transmembrane helix</keyword>
<accession>A0A927JB14</accession>
<evidence type="ECO:0000313" key="3">
    <source>
        <dbReference type="Proteomes" id="UP000642993"/>
    </source>
</evidence>
<keyword evidence="1" id="KW-0472">Membrane</keyword>
<feature type="transmembrane region" description="Helical" evidence="1">
    <location>
        <begin position="38"/>
        <end position="56"/>
    </location>
</feature>
<evidence type="ECO:0000256" key="1">
    <source>
        <dbReference type="SAM" id="Phobius"/>
    </source>
</evidence>
<feature type="transmembrane region" description="Helical" evidence="1">
    <location>
        <begin position="12"/>
        <end position="32"/>
    </location>
</feature>
<keyword evidence="1" id="KW-0812">Transmembrane</keyword>
<dbReference type="AlphaFoldDB" id="A0A927JB14"/>
<reference evidence="2" key="1">
    <citation type="submission" date="2020-09" db="EMBL/GenBank/DDBJ databases">
        <title>Hoyosella lacisalsi sp. nov., a halotolerant actinobacterium isolated from soil of Lake Gudzhirganskoe.</title>
        <authorList>
            <person name="Yang Q."/>
            <person name="Guo P.Y."/>
            <person name="Liu S.W."/>
            <person name="Li F.N."/>
            <person name="Sun C.H."/>
        </authorList>
    </citation>
    <scope>NUCLEOTIDE SEQUENCE</scope>
    <source>
        <strain evidence="2">G463</strain>
    </source>
</reference>
<evidence type="ECO:0000313" key="2">
    <source>
        <dbReference type="EMBL" id="MBD8505813.1"/>
    </source>
</evidence>
<dbReference type="InterPro" id="IPR024244">
    <property type="entry name" value="DUF2537"/>
</dbReference>
<dbReference type="RefSeq" id="WP_192038271.1">
    <property type="nucleotide sequence ID" value="NZ_JACYWE010000002.1"/>
</dbReference>
<gene>
    <name evidence="2" type="ORF">HT102_04850</name>
</gene>
<dbReference type="Proteomes" id="UP000642993">
    <property type="component" value="Unassembled WGS sequence"/>
</dbReference>
<dbReference type="Pfam" id="PF10801">
    <property type="entry name" value="DUF2537"/>
    <property type="match status" value="1"/>
</dbReference>
<comment type="caution">
    <text evidence="2">The sequence shown here is derived from an EMBL/GenBank/DDBJ whole genome shotgun (WGS) entry which is preliminary data.</text>
</comment>
<dbReference type="EMBL" id="JACYWE010000002">
    <property type="protein sequence ID" value="MBD8505813.1"/>
    <property type="molecule type" value="Genomic_DNA"/>
</dbReference>